<evidence type="ECO:0000313" key="14">
    <source>
        <dbReference type="EMBL" id="KAG6537473.1"/>
    </source>
</evidence>
<accession>A0A8J5IQW2</accession>
<comment type="subunit">
    <text evidence="4">Homooligomers form large rather nonselective pores in plastidial outer membranes.</text>
</comment>
<comment type="subcellular location">
    <subcellularLocation>
        <location evidence="2">Plastid</location>
        <location evidence="2">Chloroplast outer membrane</location>
        <topology evidence="2">Multi-pass membrane protein</topology>
    </subcellularLocation>
    <subcellularLocation>
        <location evidence="3">Plastid</location>
        <location evidence="3">Etioplast membrane</location>
        <topology evidence="3">Multi-pass membrane protein</topology>
    </subcellularLocation>
</comment>
<name>A0A8J5IQW2_ZINOF</name>
<keyword evidence="13" id="KW-0472">Membrane</keyword>
<evidence type="ECO:0000256" key="5">
    <source>
        <dbReference type="ARBA" id="ARBA00022448"/>
    </source>
</evidence>
<evidence type="ECO:0000256" key="4">
    <source>
        <dbReference type="ARBA" id="ARBA00011593"/>
    </source>
</evidence>
<evidence type="ECO:0000256" key="2">
    <source>
        <dbReference type="ARBA" id="ARBA00004396"/>
    </source>
</evidence>
<protein>
    <submittedName>
        <fullName evidence="14">Uncharacterized protein</fullName>
    </submittedName>
</protein>
<keyword evidence="15" id="KW-1185">Reference proteome</keyword>
<dbReference type="PANTHER" id="PTHR35284">
    <property type="entry name" value="OUTER ENVELOPE PORE PROTEIN 24A, CHLOROPLASTIC-RELATED"/>
    <property type="match status" value="1"/>
</dbReference>
<evidence type="ECO:0000256" key="1">
    <source>
        <dbReference type="ARBA" id="ARBA00002327"/>
    </source>
</evidence>
<comment type="function">
    <text evidence="1">High-conductance voltage-dependent solute channel with a slight selectivity for cations transporting triosephosphates, dicarboxylic acids, ATP, inorganic phosphate (Pi), sugars, and positively or negatively charged amino acids.</text>
</comment>
<keyword evidence="10" id="KW-1002">Plastid outer membrane</keyword>
<dbReference type="AlphaFoldDB" id="A0A8J5IQW2"/>
<organism evidence="14 15">
    <name type="scientific">Zingiber officinale</name>
    <name type="common">Ginger</name>
    <name type="synonym">Amomum zingiber</name>
    <dbReference type="NCBI Taxonomy" id="94328"/>
    <lineage>
        <taxon>Eukaryota</taxon>
        <taxon>Viridiplantae</taxon>
        <taxon>Streptophyta</taxon>
        <taxon>Embryophyta</taxon>
        <taxon>Tracheophyta</taxon>
        <taxon>Spermatophyta</taxon>
        <taxon>Magnoliopsida</taxon>
        <taxon>Liliopsida</taxon>
        <taxon>Zingiberales</taxon>
        <taxon>Zingiberaceae</taxon>
        <taxon>Zingiber</taxon>
    </lineage>
</organism>
<sequence length="120" mass="12955">MQGGVYLPPPLLPNLIPHPTRKALGRDAQRGRGRTEKMKATFKGRYEANKNATAVATLAVNAGDVRVKASMADSTFIRGPSLNGLAFSVEKPGAFILDYNLPTNVCLFFLLLLLLPSSID</sequence>
<dbReference type="PANTHER" id="PTHR35284:SF1">
    <property type="entry name" value="OUTER ENVELOPE PORE PROTEIN 24A, CHLOROPLASTIC-RELATED"/>
    <property type="match status" value="1"/>
</dbReference>
<keyword evidence="5" id="KW-0813">Transport</keyword>
<evidence type="ECO:0000256" key="12">
    <source>
        <dbReference type="ARBA" id="ARBA00023114"/>
    </source>
</evidence>
<evidence type="ECO:0000256" key="3">
    <source>
        <dbReference type="ARBA" id="ARBA00004441"/>
    </source>
</evidence>
<keyword evidence="6" id="KW-1134">Transmembrane beta strand</keyword>
<evidence type="ECO:0000256" key="7">
    <source>
        <dbReference type="ARBA" id="ARBA00022528"/>
    </source>
</evidence>
<dbReference type="GO" id="GO:0034765">
    <property type="term" value="P:regulation of monoatomic ion transmembrane transport"/>
    <property type="evidence" value="ECO:0007669"/>
    <property type="project" value="InterPro"/>
</dbReference>
<keyword evidence="9" id="KW-0812">Transmembrane</keyword>
<dbReference type="GO" id="GO:0015288">
    <property type="term" value="F:porin activity"/>
    <property type="evidence" value="ECO:0007669"/>
    <property type="project" value="UniProtKB-KW"/>
</dbReference>
<dbReference type="GO" id="GO:0046930">
    <property type="term" value="C:pore complex"/>
    <property type="evidence" value="ECO:0007669"/>
    <property type="project" value="UniProtKB-KW"/>
</dbReference>
<dbReference type="GO" id="GO:0034426">
    <property type="term" value="C:etioplast membrane"/>
    <property type="evidence" value="ECO:0007669"/>
    <property type="project" value="UniProtKB-SubCell"/>
</dbReference>
<evidence type="ECO:0000256" key="11">
    <source>
        <dbReference type="ARBA" id="ARBA00023065"/>
    </source>
</evidence>
<dbReference type="InterPro" id="IPR034626">
    <property type="entry name" value="OEP24"/>
</dbReference>
<evidence type="ECO:0000256" key="10">
    <source>
        <dbReference type="ARBA" id="ARBA00022805"/>
    </source>
</evidence>
<evidence type="ECO:0000256" key="9">
    <source>
        <dbReference type="ARBA" id="ARBA00022692"/>
    </source>
</evidence>
<evidence type="ECO:0000256" key="6">
    <source>
        <dbReference type="ARBA" id="ARBA00022452"/>
    </source>
</evidence>
<dbReference type="GO" id="GO:0022843">
    <property type="term" value="F:voltage-gated monoatomic cation channel activity"/>
    <property type="evidence" value="ECO:0007669"/>
    <property type="project" value="InterPro"/>
</dbReference>
<proteinExistence type="predicted"/>
<comment type="caution">
    <text evidence="14">The sequence shown here is derived from an EMBL/GenBank/DDBJ whole genome shotgun (WGS) entry which is preliminary data.</text>
</comment>
<keyword evidence="11" id="KW-0406">Ion transport</keyword>
<dbReference type="GO" id="GO:0009707">
    <property type="term" value="C:chloroplast outer membrane"/>
    <property type="evidence" value="ECO:0007669"/>
    <property type="project" value="UniProtKB-SubCell"/>
</dbReference>
<keyword evidence="7" id="KW-0150">Chloroplast</keyword>
<keyword evidence="12" id="KW-0626">Porin</keyword>
<evidence type="ECO:0000313" key="15">
    <source>
        <dbReference type="Proteomes" id="UP000734854"/>
    </source>
</evidence>
<dbReference type="Proteomes" id="UP000734854">
    <property type="component" value="Unassembled WGS sequence"/>
</dbReference>
<dbReference type="EMBL" id="JACMSC010000001">
    <property type="protein sequence ID" value="KAG6537473.1"/>
    <property type="molecule type" value="Genomic_DNA"/>
</dbReference>
<keyword evidence="8" id="KW-0934">Plastid</keyword>
<reference evidence="14 15" key="1">
    <citation type="submission" date="2020-08" db="EMBL/GenBank/DDBJ databases">
        <title>Plant Genome Project.</title>
        <authorList>
            <person name="Zhang R.-G."/>
        </authorList>
    </citation>
    <scope>NUCLEOTIDE SEQUENCE [LARGE SCALE GENOMIC DNA]</scope>
    <source>
        <tissue evidence="14">Rhizome</tissue>
    </source>
</reference>
<evidence type="ECO:0000256" key="13">
    <source>
        <dbReference type="ARBA" id="ARBA00023136"/>
    </source>
</evidence>
<gene>
    <name evidence="14" type="ORF">ZIOFF_002567</name>
</gene>
<evidence type="ECO:0000256" key="8">
    <source>
        <dbReference type="ARBA" id="ARBA00022640"/>
    </source>
</evidence>